<evidence type="ECO:0000256" key="7">
    <source>
        <dbReference type="ARBA" id="ARBA00022824"/>
    </source>
</evidence>
<keyword evidence="5 10" id="KW-0808">Transferase</keyword>
<feature type="transmembrane region" description="Helical" evidence="10">
    <location>
        <begin position="338"/>
        <end position="358"/>
    </location>
</feature>
<dbReference type="AlphaFoldDB" id="A0A0V1F9F4"/>
<feature type="transmembrane region" description="Helical" evidence="10">
    <location>
        <begin position="142"/>
        <end position="164"/>
    </location>
</feature>
<evidence type="ECO:0000256" key="11">
    <source>
        <dbReference type="SAM" id="MobiDB-lite"/>
    </source>
</evidence>
<feature type="transmembrane region" description="Helical" evidence="10">
    <location>
        <begin position="430"/>
        <end position="450"/>
    </location>
</feature>
<keyword evidence="4 10" id="KW-0328">Glycosyltransferase</keyword>
<accession>A0A0V1F9F4</accession>
<evidence type="ECO:0000256" key="9">
    <source>
        <dbReference type="ARBA" id="ARBA00023136"/>
    </source>
</evidence>
<feature type="transmembrane region" description="Helical" evidence="10">
    <location>
        <begin position="176"/>
        <end position="203"/>
    </location>
</feature>
<dbReference type="InterPro" id="IPR004856">
    <property type="entry name" value="Glyco_trans_ALG6/ALG8"/>
</dbReference>
<evidence type="ECO:0000256" key="3">
    <source>
        <dbReference type="ARBA" id="ARBA00008715"/>
    </source>
</evidence>
<comment type="caution">
    <text evidence="12">The sequence shown here is derived from an EMBL/GenBank/DDBJ whole genome shotgun (WGS) entry which is preliminary data.</text>
</comment>
<keyword evidence="7 10" id="KW-0256">Endoplasmic reticulum</keyword>
<name>A0A0V1F9F4_TRIPS</name>
<keyword evidence="8 10" id="KW-1133">Transmembrane helix</keyword>
<feature type="compositionally biased region" description="Basic residues" evidence="11">
    <location>
        <begin position="580"/>
        <end position="590"/>
    </location>
</feature>
<dbReference type="UniPathway" id="UPA00378"/>
<protein>
    <recommendedName>
        <fullName evidence="10">Alpha-1,3-glucosyltransferase</fullName>
        <ecNumber evidence="10">2.4.1.-</ecNumber>
    </recommendedName>
</protein>
<dbReference type="GO" id="GO:0005789">
    <property type="term" value="C:endoplasmic reticulum membrane"/>
    <property type="evidence" value="ECO:0007669"/>
    <property type="project" value="UniProtKB-SubCell"/>
</dbReference>
<comment type="pathway">
    <text evidence="2 10">Protein modification; protein glycosylation.</text>
</comment>
<feature type="transmembrane region" description="Helical" evidence="10">
    <location>
        <begin position="285"/>
        <end position="305"/>
    </location>
</feature>
<sequence>LLPITFPQYTTVIPYYIQKSNISKYGILFCTIIFERLFLAMEWHEPSMSSYVVALFALKTLCIYAYYSTDFEVHRNWLAVTHSLPFKRWYYENTSQWTLDYPPGFAWFEYFLSQFAKQIDPKMVEISAKPYTSLATVHFQRFTVIITDFVYVTFKVIISFARLFYVDSIHFQYNGFLFGILLLSFLCIYKNYMVLGFALYIILLHMKHLFLYLAPAYAAYFLVFFIYPFDDVNSSLKIAFHRTLKLFAVVLGISSISLGPFVYAGQMKQLISRLFPFGRGLTHAYWAPNFWALYNFCDFILYHLLRKLNFLSFDKKITYTSGLVQEVIHVLLPQISPLISFLAVILNMLPFCISLLHGRNFNTFLKLIVGCAFSSFLFGWHVHEKAVLTVIIPLTILAVRDGRYAKIFFLFSVFGHYSLFPLLFRPFETVLKYCTFLLYTIFTYLTMIHVHESSSHLPFMSLFETCYLMGICIVECFLYVAPVFPKLSNLSYLPLMVQSLRVNGVINIEERLIAIFQLFLIDSSECSFNVWEISLLALSLALLSIHFRTKCQRREKRGAACKHLYGFQDRPSSAGELERNRRKRSRRPHPAGRYTYINKLEKKKSQS</sequence>
<feature type="region of interest" description="Disordered" evidence="11">
    <location>
        <begin position="570"/>
        <end position="596"/>
    </location>
</feature>
<dbReference type="GO" id="GO:0042283">
    <property type="term" value="F:dolichyl pyrophosphate Glc1Man9GlcNAc2 alpha-1,3-glucosyltransferase activity"/>
    <property type="evidence" value="ECO:0007669"/>
    <property type="project" value="TreeGrafter"/>
</dbReference>
<feature type="non-terminal residue" evidence="12">
    <location>
        <position position="1"/>
    </location>
</feature>
<keyword evidence="6 10" id="KW-0812">Transmembrane</keyword>
<dbReference type="Pfam" id="PF03155">
    <property type="entry name" value="Alg6_Alg8"/>
    <property type="match status" value="1"/>
</dbReference>
<feature type="non-terminal residue" evidence="12">
    <location>
        <position position="607"/>
    </location>
</feature>
<evidence type="ECO:0000256" key="2">
    <source>
        <dbReference type="ARBA" id="ARBA00004922"/>
    </source>
</evidence>
<dbReference type="PANTHER" id="PTHR12413:SF2">
    <property type="entry name" value="DOLICHYL PYROPHOSPHATE GLC1MAN9GLCNAC2 ALPHA-1,3-GLUCOSYLTRANSFERASE-RELATED"/>
    <property type="match status" value="1"/>
</dbReference>
<dbReference type="EMBL" id="JYDT01000165">
    <property type="protein sequence ID" value="KRY82688.1"/>
    <property type="molecule type" value="Genomic_DNA"/>
</dbReference>
<evidence type="ECO:0000256" key="10">
    <source>
        <dbReference type="RuleBase" id="RU363110"/>
    </source>
</evidence>
<organism evidence="12 13">
    <name type="scientific">Trichinella pseudospiralis</name>
    <name type="common">Parasitic roundworm</name>
    <dbReference type="NCBI Taxonomy" id="6337"/>
    <lineage>
        <taxon>Eukaryota</taxon>
        <taxon>Metazoa</taxon>
        <taxon>Ecdysozoa</taxon>
        <taxon>Nematoda</taxon>
        <taxon>Enoplea</taxon>
        <taxon>Dorylaimia</taxon>
        <taxon>Trichinellida</taxon>
        <taxon>Trichinellidae</taxon>
        <taxon>Trichinella</taxon>
    </lineage>
</organism>
<gene>
    <name evidence="12" type="primary">ALG8</name>
    <name evidence="12" type="ORF">T4D_12160</name>
</gene>
<feature type="transmembrane region" description="Helical" evidence="10">
    <location>
        <begin position="51"/>
        <end position="67"/>
    </location>
</feature>
<feature type="transmembrane region" description="Helical" evidence="10">
    <location>
        <begin position="364"/>
        <end position="383"/>
    </location>
</feature>
<reference evidence="12 13" key="1">
    <citation type="submission" date="2015-01" db="EMBL/GenBank/DDBJ databases">
        <title>Evolution of Trichinella species and genotypes.</title>
        <authorList>
            <person name="Korhonen P.K."/>
            <person name="Edoardo P."/>
            <person name="Giuseppe L.R."/>
            <person name="Gasser R.B."/>
        </authorList>
    </citation>
    <scope>NUCLEOTIDE SEQUENCE [LARGE SCALE GENOMIC DNA]</scope>
    <source>
        <strain evidence="12">ISS470</strain>
    </source>
</reference>
<dbReference type="Proteomes" id="UP000054995">
    <property type="component" value="Unassembled WGS sequence"/>
</dbReference>
<dbReference type="GO" id="GO:0006487">
    <property type="term" value="P:protein N-linked glycosylation"/>
    <property type="evidence" value="ECO:0007669"/>
    <property type="project" value="TreeGrafter"/>
</dbReference>
<keyword evidence="9 10" id="KW-0472">Membrane</keyword>
<evidence type="ECO:0000256" key="1">
    <source>
        <dbReference type="ARBA" id="ARBA00004477"/>
    </source>
</evidence>
<evidence type="ECO:0000313" key="13">
    <source>
        <dbReference type="Proteomes" id="UP000054995"/>
    </source>
</evidence>
<feature type="transmembrane region" description="Helical" evidence="10">
    <location>
        <begin position="462"/>
        <end position="484"/>
    </location>
</feature>
<dbReference type="PANTHER" id="PTHR12413">
    <property type="entry name" value="DOLICHYL GLYCOSYLTRANSFERASE"/>
    <property type="match status" value="1"/>
</dbReference>
<evidence type="ECO:0000313" key="12">
    <source>
        <dbReference type="EMBL" id="KRY82688.1"/>
    </source>
</evidence>
<dbReference type="OrthoDB" id="1689333at2759"/>
<comment type="subcellular location">
    <subcellularLocation>
        <location evidence="1 10">Endoplasmic reticulum membrane</location>
        <topology evidence="1 10">Multi-pass membrane protein</topology>
    </subcellularLocation>
</comment>
<feature type="transmembrane region" description="Helical" evidence="10">
    <location>
        <begin position="404"/>
        <end position="424"/>
    </location>
</feature>
<evidence type="ECO:0000256" key="6">
    <source>
        <dbReference type="ARBA" id="ARBA00022692"/>
    </source>
</evidence>
<dbReference type="EC" id="2.4.1.-" evidence="10"/>
<feature type="transmembrane region" description="Helical" evidence="10">
    <location>
        <begin position="22"/>
        <end position="39"/>
    </location>
</feature>
<evidence type="ECO:0000256" key="5">
    <source>
        <dbReference type="ARBA" id="ARBA00022679"/>
    </source>
</evidence>
<keyword evidence="13" id="KW-1185">Reference proteome</keyword>
<feature type="transmembrane region" description="Helical" evidence="10">
    <location>
        <begin position="528"/>
        <end position="547"/>
    </location>
</feature>
<feature type="transmembrane region" description="Helical" evidence="10">
    <location>
        <begin position="209"/>
        <end position="227"/>
    </location>
</feature>
<evidence type="ECO:0000256" key="8">
    <source>
        <dbReference type="ARBA" id="ARBA00022989"/>
    </source>
</evidence>
<comment type="similarity">
    <text evidence="3 10">Belongs to the ALG6/ALG8 glucosyltransferase family.</text>
</comment>
<evidence type="ECO:0000256" key="4">
    <source>
        <dbReference type="ARBA" id="ARBA00022676"/>
    </source>
</evidence>
<feature type="transmembrane region" description="Helical" evidence="10">
    <location>
        <begin position="247"/>
        <end position="265"/>
    </location>
</feature>
<proteinExistence type="inferred from homology"/>